<dbReference type="Gene3D" id="1.25.40.10">
    <property type="entry name" value="Tetratricopeptide repeat domain"/>
    <property type="match status" value="1"/>
</dbReference>
<keyword evidence="3 5" id="KW-0238">DNA-binding</keyword>
<comment type="similarity">
    <text evidence="1">Belongs to the AfsR/DnrI/RedD regulatory family.</text>
</comment>
<evidence type="ECO:0000256" key="1">
    <source>
        <dbReference type="ARBA" id="ARBA00005820"/>
    </source>
</evidence>
<keyword evidence="9" id="KW-1185">Reference proteome</keyword>
<evidence type="ECO:0000256" key="4">
    <source>
        <dbReference type="ARBA" id="ARBA00023163"/>
    </source>
</evidence>
<dbReference type="InterPro" id="IPR027417">
    <property type="entry name" value="P-loop_NTPase"/>
</dbReference>
<dbReference type="SUPFAM" id="SSF52540">
    <property type="entry name" value="P-loop containing nucleoside triphosphate hydrolases"/>
    <property type="match status" value="1"/>
</dbReference>
<dbReference type="Pfam" id="PF03704">
    <property type="entry name" value="BTAD"/>
    <property type="match status" value="1"/>
</dbReference>
<evidence type="ECO:0000256" key="3">
    <source>
        <dbReference type="ARBA" id="ARBA00023125"/>
    </source>
</evidence>
<dbReference type="RefSeq" id="WP_192863433.1">
    <property type="nucleotide sequence ID" value="NZ_JADAQT010000090.1"/>
</dbReference>
<name>A0ABR9N140_9MICO</name>
<dbReference type="Gene3D" id="3.40.50.300">
    <property type="entry name" value="P-loop containing nucleotide triphosphate hydrolases"/>
    <property type="match status" value="1"/>
</dbReference>
<dbReference type="PRINTS" id="PR00364">
    <property type="entry name" value="DISEASERSIST"/>
</dbReference>
<dbReference type="InterPro" id="IPR001867">
    <property type="entry name" value="OmpR/PhoB-type_DNA-bd"/>
</dbReference>
<gene>
    <name evidence="8" type="ORF">IHE71_14295</name>
</gene>
<accession>A0ABR9N140</accession>
<feature type="region of interest" description="Disordered" evidence="6">
    <location>
        <begin position="253"/>
        <end position="279"/>
    </location>
</feature>
<dbReference type="PANTHER" id="PTHR35807">
    <property type="entry name" value="TRANSCRIPTIONAL REGULATOR REDD-RELATED"/>
    <property type="match status" value="1"/>
</dbReference>
<dbReference type="InterPro" id="IPR016032">
    <property type="entry name" value="Sig_transdc_resp-reg_C-effctor"/>
</dbReference>
<dbReference type="Proteomes" id="UP000625527">
    <property type="component" value="Unassembled WGS sequence"/>
</dbReference>
<keyword evidence="4" id="KW-0804">Transcription</keyword>
<dbReference type="SUPFAM" id="SSF46894">
    <property type="entry name" value="C-terminal effector domain of the bipartite response regulators"/>
    <property type="match status" value="1"/>
</dbReference>
<proteinExistence type="inferred from homology"/>
<dbReference type="InterPro" id="IPR051677">
    <property type="entry name" value="AfsR-DnrI-RedD_regulator"/>
</dbReference>
<sequence>MDRSGASNTGTVSVHLLGPFAVTVGGSPVALSSRLRTLLAVLALDVGRPVPAGRIAAAVWGGGRPADTRKAVQVLVARLRAVLGAGAIRTTAHGYQLDVPPEAVDLHRFESTLARSRAAPDSTEEYRLLRVALRHWGGSPFEAVDSDLLLAVDRPRLLELVLHAVERCADIALAGHVPEPGGLAADLRDLVGAHPLRESLWVRLMAVLDRTGRRADALAAYRDLYRVLREELGARPGEEAQAVHRRLLADDADEADGANEPRLATTGPPSTLPPADSPFGGRADVLAALDALLDPRTAPRAARIAVVDGPAGIGKTTTVLHWAHRVTSRFPDGSLYVDLRGFSPANTPLAPEAAVRRFLDAFRVPPGRIPADAEAQTALYRSVLADRRVLVVLDNARSVEQVRPLLPGGRHCVVVVTSRNRLGGLVAMEGATRATLRTLTSPEAREILVARLGTARLTAEPAAVDELLALCGGLPLAHAIVAERAAARPGARLADLVGELRHGSRIDALSADGDRAARSVFSWSYRALGADAARVFRLLALHPGPHVTVPSVAGLAALPERRARAAVAELERASLLTEPAPGRFAVHELLLDYAIELAGDDATR</sequence>
<dbReference type="Pfam" id="PF00486">
    <property type="entry name" value="Trans_reg_C"/>
    <property type="match status" value="1"/>
</dbReference>
<evidence type="ECO:0000313" key="9">
    <source>
        <dbReference type="Proteomes" id="UP000625527"/>
    </source>
</evidence>
<evidence type="ECO:0000256" key="6">
    <source>
        <dbReference type="SAM" id="MobiDB-lite"/>
    </source>
</evidence>
<feature type="domain" description="OmpR/PhoB-type" evidence="7">
    <location>
        <begin position="4"/>
        <end position="99"/>
    </location>
</feature>
<organism evidence="8 9">
    <name type="scientific">Myceligenerans pegani</name>
    <dbReference type="NCBI Taxonomy" id="2776917"/>
    <lineage>
        <taxon>Bacteria</taxon>
        <taxon>Bacillati</taxon>
        <taxon>Actinomycetota</taxon>
        <taxon>Actinomycetes</taxon>
        <taxon>Micrococcales</taxon>
        <taxon>Promicromonosporaceae</taxon>
        <taxon>Myceligenerans</taxon>
    </lineage>
</organism>
<protein>
    <submittedName>
        <fullName evidence="8">Winged helix-turn-helix domain-containing protein</fullName>
    </submittedName>
</protein>
<feature type="DNA-binding region" description="OmpR/PhoB-type" evidence="5">
    <location>
        <begin position="4"/>
        <end position="99"/>
    </location>
</feature>
<dbReference type="InterPro" id="IPR011990">
    <property type="entry name" value="TPR-like_helical_dom_sf"/>
</dbReference>
<dbReference type="SUPFAM" id="SSF48452">
    <property type="entry name" value="TPR-like"/>
    <property type="match status" value="1"/>
</dbReference>
<dbReference type="InterPro" id="IPR005158">
    <property type="entry name" value="BTAD"/>
</dbReference>
<dbReference type="SMART" id="SM00862">
    <property type="entry name" value="Trans_reg_C"/>
    <property type="match status" value="1"/>
</dbReference>
<dbReference type="InterPro" id="IPR036388">
    <property type="entry name" value="WH-like_DNA-bd_sf"/>
</dbReference>
<comment type="caution">
    <text evidence="8">The sequence shown here is derived from an EMBL/GenBank/DDBJ whole genome shotgun (WGS) entry which is preliminary data.</text>
</comment>
<dbReference type="CDD" id="cd15831">
    <property type="entry name" value="BTAD"/>
    <property type="match status" value="1"/>
</dbReference>
<dbReference type="SMART" id="SM01043">
    <property type="entry name" value="BTAD"/>
    <property type="match status" value="1"/>
</dbReference>
<evidence type="ECO:0000256" key="5">
    <source>
        <dbReference type="PROSITE-ProRule" id="PRU01091"/>
    </source>
</evidence>
<dbReference type="EMBL" id="JADAQT010000090">
    <property type="protein sequence ID" value="MBE1876864.1"/>
    <property type="molecule type" value="Genomic_DNA"/>
</dbReference>
<evidence type="ECO:0000256" key="2">
    <source>
        <dbReference type="ARBA" id="ARBA00023015"/>
    </source>
</evidence>
<dbReference type="Gene3D" id="1.10.10.10">
    <property type="entry name" value="Winged helix-like DNA-binding domain superfamily/Winged helix DNA-binding domain"/>
    <property type="match status" value="1"/>
</dbReference>
<dbReference type="PANTHER" id="PTHR35807:SF1">
    <property type="entry name" value="TRANSCRIPTIONAL REGULATOR REDD"/>
    <property type="match status" value="1"/>
</dbReference>
<evidence type="ECO:0000259" key="7">
    <source>
        <dbReference type="PROSITE" id="PS51755"/>
    </source>
</evidence>
<keyword evidence="2" id="KW-0805">Transcription regulation</keyword>
<dbReference type="PROSITE" id="PS51755">
    <property type="entry name" value="OMPR_PHOB"/>
    <property type="match status" value="1"/>
</dbReference>
<evidence type="ECO:0000313" key="8">
    <source>
        <dbReference type="EMBL" id="MBE1876864.1"/>
    </source>
</evidence>
<reference evidence="8 9" key="1">
    <citation type="submission" date="2020-10" db="EMBL/GenBank/DDBJ databases">
        <title>Myceligenerans pegani sp. nov., an endophytic actinomycete isolated from Peganum harmala L. in Xinjiang, China.</title>
        <authorList>
            <person name="Xin L."/>
        </authorList>
    </citation>
    <scope>NUCLEOTIDE SEQUENCE [LARGE SCALE GENOMIC DNA]</scope>
    <source>
        <strain evidence="8 9">TRM65318</strain>
    </source>
</reference>